<accession>A0A0C7IN41</accession>
<sequence>MYIDINILYFILALLGCLVLVYLIITLKNINDFIKSTKNIIELNSNNVTTTITKLPEVIDNVNEISDNLKDVTEVITDTTADFIVAKEHVKSNVDIATDILKIVKSVVSNK</sequence>
<dbReference type="RefSeq" id="WP_055338001.1">
    <property type="nucleotide sequence ID" value="NZ_CDNF01000033.1"/>
</dbReference>
<name>A0A0C7IN41_PARSO</name>
<keyword evidence="1" id="KW-1133">Transmembrane helix</keyword>
<evidence type="ECO:0000313" key="3">
    <source>
        <dbReference type="Proteomes" id="UP000049127"/>
    </source>
</evidence>
<gene>
    <name evidence="2" type="ORF">R28058_30321</name>
</gene>
<dbReference type="AlphaFoldDB" id="A0A0C7IN41"/>
<keyword evidence="1" id="KW-0812">Transmembrane</keyword>
<dbReference type="Proteomes" id="UP000049127">
    <property type="component" value="Unassembled WGS sequence"/>
</dbReference>
<organism evidence="2 3">
    <name type="scientific">Paraclostridium sordellii</name>
    <name type="common">Clostridium sordellii</name>
    <dbReference type="NCBI Taxonomy" id="1505"/>
    <lineage>
        <taxon>Bacteria</taxon>
        <taxon>Bacillati</taxon>
        <taxon>Bacillota</taxon>
        <taxon>Clostridia</taxon>
        <taxon>Peptostreptococcales</taxon>
        <taxon>Peptostreptococcaceae</taxon>
        <taxon>Paraclostridium</taxon>
    </lineage>
</organism>
<keyword evidence="2" id="KW-0449">Lipoprotein</keyword>
<dbReference type="OrthoDB" id="1758154at2"/>
<keyword evidence="1" id="KW-0472">Membrane</keyword>
<feature type="transmembrane region" description="Helical" evidence="1">
    <location>
        <begin position="6"/>
        <end position="25"/>
    </location>
</feature>
<dbReference type="EMBL" id="CEKZ01000024">
    <property type="protein sequence ID" value="CEQ05315.1"/>
    <property type="molecule type" value="Genomic_DNA"/>
</dbReference>
<evidence type="ECO:0000256" key="1">
    <source>
        <dbReference type="SAM" id="Phobius"/>
    </source>
</evidence>
<reference evidence="2 3" key="1">
    <citation type="submission" date="2015-01" db="EMBL/GenBank/DDBJ databases">
        <authorList>
            <person name="Aslett A.Martin."/>
            <person name="De Silva Nishadi"/>
        </authorList>
    </citation>
    <scope>NUCLEOTIDE SEQUENCE [LARGE SCALE GENOMIC DNA]</scope>
    <source>
        <strain evidence="2 3">R28058</strain>
    </source>
</reference>
<evidence type="ECO:0000313" key="2">
    <source>
        <dbReference type="EMBL" id="CEQ05315.1"/>
    </source>
</evidence>
<protein>
    <submittedName>
        <fullName evidence="2">Lipoprotein</fullName>
    </submittedName>
</protein>
<proteinExistence type="predicted"/>